<organism evidence="2 3">
    <name type="scientific">Allacma fusca</name>
    <dbReference type="NCBI Taxonomy" id="39272"/>
    <lineage>
        <taxon>Eukaryota</taxon>
        <taxon>Metazoa</taxon>
        <taxon>Ecdysozoa</taxon>
        <taxon>Arthropoda</taxon>
        <taxon>Hexapoda</taxon>
        <taxon>Collembola</taxon>
        <taxon>Symphypleona</taxon>
        <taxon>Sminthuridae</taxon>
        <taxon>Allacma</taxon>
    </lineage>
</organism>
<dbReference type="Proteomes" id="UP000708208">
    <property type="component" value="Unassembled WGS sequence"/>
</dbReference>
<accession>A0A8J2LY55</accession>
<dbReference type="EMBL" id="CAJVCH010556259">
    <property type="protein sequence ID" value="CAG7830511.1"/>
    <property type="molecule type" value="Genomic_DNA"/>
</dbReference>
<proteinExistence type="predicted"/>
<protein>
    <submittedName>
        <fullName evidence="2">Uncharacterized protein</fullName>
    </submittedName>
</protein>
<name>A0A8J2LY55_9HEXA</name>
<comment type="caution">
    <text evidence="2">The sequence shown here is derived from an EMBL/GenBank/DDBJ whole genome shotgun (WGS) entry which is preliminary data.</text>
</comment>
<keyword evidence="1" id="KW-0732">Signal</keyword>
<feature type="chain" id="PRO_5035225786" evidence="1">
    <location>
        <begin position="30"/>
        <end position="217"/>
    </location>
</feature>
<evidence type="ECO:0000313" key="3">
    <source>
        <dbReference type="Proteomes" id="UP000708208"/>
    </source>
</evidence>
<reference evidence="2" key="1">
    <citation type="submission" date="2021-06" db="EMBL/GenBank/DDBJ databases">
        <authorList>
            <person name="Hodson N. C."/>
            <person name="Mongue J. A."/>
            <person name="Jaron S. K."/>
        </authorList>
    </citation>
    <scope>NUCLEOTIDE SEQUENCE</scope>
</reference>
<sequence>MATSKNSWNWLCVMVAFSALFSVLYVTEAGVAVGLCIKCPANFTNGTAIERDCGASMDPFDVDKSLEDPEMCPDESCYIKVTGAKVERGCVKDFIPEGTDTGPCDPMRLYIDKNGTVPMYCICRQRKHCNDLNNYARNPKDPIKSRKYRNTARSLHFPGFDKLTMILTTALVTFSVRFPGGSALASRSYSLRSQNLHFFCPPQPWNLHPEVSSRTQN</sequence>
<evidence type="ECO:0000313" key="2">
    <source>
        <dbReference type="EMBL" id="CAG7830511.1"/>
    </source>
</evidence>
<evidence type="ECO:0000256" key="1">
    <source>
        <dbReference type="SAM" id="SignalP"/>
    </source>
</evidence>
<gene>
    <name evidence="2" type="ORF">AFUS01_LOCUS40310</name>
</gene>
<feature type="signal peptide" evidence="1">
    <location>
        <begin position="1"/>
        <end position="29"/>
    </location>
</feature>
<dbReference type="AlphaFoldDB" id="A0A8J2LY55"/>
<keyword evidence="3" id="KW-1185">Reference proteome</keyword>